<reference evidence="12 13" key="1">
    <citation type="submission" date="2024-04" db="EMBL/GenBank/DDBJ databases">
        <title>The reference genome of an endangered Asteraceae, Deinandra increscens subsp. villosa, native to the Central Coast of California.</title>
        <authorList>
            <person name="Guilliams M."/>
            <person name="Hasenstab-Lehman K."/>
            <person name="Meyer R."/>
            <person name="Mcevoy S."/>
        </authorList>
    </citation>
    <scope>NUCLEOTIDE SEQUENCE [LARGE SCALE GENOMIC DNA]</scope>
    <source>
        <tissue evidence="12">Leaf</tissue>
    </source>
</reference>
<evidence type="ECO:0000256" key="3">
    <source>
        <dbReference type="ARBA" id="ARBA00013242"/>
    </source>
</evidence>
<keyword evidence="4" id="KW-0813">Transport</keyword>
<keyword evidence="9" id="KW-0406">Ion transport</keyword>
<accession>A0AAP0DQF4</accession>
<dbReference type="Pfam" id="PF03908">
    <property type="entry name" value="Sec20"/>
    <property type="match status" value="1"/>
</dbReference>
<keyword evidence="5" id="KW-0812">Transmembrane</keyword>
<dbReference type="GO" id="GO:0012505">
    <property type="term" value="C:endomembrane system"/>
    <property type="evidence" value="ECO:0007669"/>
    <property type="project" value="UniProtKB-SubCell"/>
</dbReference>
<evidence type="ECO:0000256" key="4">
    <source>
        <dbReference type="ARBA" id="ARBA00022448"/>
    </source>
</evidence>
<gene>
    <name evidence="12" type="ORF">SSX86_005397</name>
</gene>
<evidence type="ECO:0000259" key="11">
    <source>
        <dbReference type="Pfam" id="PF03908"/>
    </source>
</evidence>
<dbReference type="GO" id="GO:0016020">
    <property type="term" value="C:membrane"/>
    <property type="evidence" value="ECO:0007669"/>
    <property type="project" value="UniProtKB-SubCell"/>
</dbReference>
<dbReference type="SUPFAM" id="SSF48452">
    <property type="entry name" value="TPR-like"/>
    <property type="match status" value="1"/>
</dbReference>
<keyword evidence="6" id="KW-0460">Magnesium</keyword>
<dbReference type="InterPro" id="IPR056173">
    <property type="entry name" value="Sec20_C"/>
</dbReference>
<dbReference type="AlphaFoldDB" id="A0AAP0DQF4"/>
<dbReference type="EMBL" id="JBCNJP010000007">
    <property type="protein sequence ID" value="KAK9077062.1"/>
    <property type="molecule type" value="Genomic_DNA"/>
</dbReference>
<evidence type="ECO:0000256" key="8">
    <source>
        <dbReference type="ARBA" id="ARBA00022989"/>
    </source>
</evidence>
<dbReference type="PANTHER" id="PTHR31998">
    <property type="entry name" value="K(+)-INSENSITIVE PYROPHOSPHATE-ENERGIZED PROTON PUMP"/>
    <property type="match status" value="1"/>
</dbReference>
<evidence type="ECO:0000256" key="2">
    <source>
        <dbReference type="ARBA" id="ARBA00004211"/>
    </source>
</evidence>
<dbReference type="Gene3D" id="1.25.40.10">
    <property type="entry name" value="Tetratricopeptide repeat domain"/>
    <property type="match status" value="1"/>
</dbReference>
<dbReference type="InterPro" id="IPR004131">
    <property type="entry name" value="PPase-energised_H-pump"/>
</dbReference>
<evidence type="ECO:0000256" key="7">
    <source>
        <dbReference type="ARBA" id="ARBA00022967"/>
    </source>
</evidence>
<organism evidence="12 13">
    <name type="scientific">Deinandra increscens subsp. villosa</name>
    <dbReference type="NCBI Taxonomy" id="3103831"/>
    <lineage>
        <taxon>Eukaryota</taxon>
        <taxon>Viridiplantae</taxon>
        <taxon>Streptophyta</taxon>
        <taxon>Embryophyta</taxon>
        <taxon>Tracheophyta</taxon>
        <taxon>Spermatophyta</taxon>
        <taxon>Magnoliopsida</taxon>
        <taxon>eudicotyledons</taxon>
        <taxon>Gunneridae</taxon>
        <taxon>Pentapetalae</taxon>
        <taxon>asterids</taxon>
        <taxon>campanulids</taxon>
        <taxon>Asterales</taxon>
        <taxon>Asteraceae</taxon>
        <taxon>Asteroideae</taxon>
        <taxon>Heliantheae alliance</taxon>
        <taxon>Madieae</taxon>
        <taxon>Madiinae</taxon>
        <taxon>Deinandra</taxon>
    </lineage>
</organism>
<dbReference type="GO" id="GO:0009678">
    <property type="term" value="F:diphosphate hydrolysis-driven proton transmembrane transporter activity"/>
    <property type="evidence" value="ECO:0007669"/>
    <property type="project" value="UniProtKB-EC"/>
</dbReference>
<dbReference type="Proteomes" id="UP001408789">
    <property type="component" value="Unassembled WGS sequence"/>
</dbReference>
<evidence type="ECO:0000313" key="12">
    <source>
        <dbReference type="EMBL" id="KAK9077062.1"/>
    </source>
</evidence>
<evidence type="ECO:0000256" key="5">
    <source>
        <dbReference type="ARBA" id="ARBA00022692"/>
    </source>
</evidence>
<keyword evidence="7" id="KW-1278">Translocase</keyword>
<comment type="caution">
    <text evidence="12">The sequence shown here is derived from an EMBL/GenBank/DDBJ whole genome shotgun (WGS) entry which is preliminary data.</text>
</comment>
<proteinExistence type="predicted"/>
<evidence type="ECO:0000256" key="6">
    <source>
        <dbReference type="ARBA" id="ARBA00022842"/>
    </source>
</evidence>
<protein>
    <recommendedName>
        <fullName evidence="3">H(+)-exporting diphosphatase</fullName>
        <ecNumber evidence="3">7.1.3.1</ecNumber>
    </recommendedName>
</protein>
<evidence type="ECO:0000256" key="10">
    <source>
        <dbReference type="ARBA" id="ARBA00023136"/>
    </source>
</evidence>
<dbReference type="InterPro" id="IPR011990">
    <property type="entry name" value="TPR-like_helical_dom_sf"/>
</dbReference>
<comment type="subcellular location">
    <subcellularLocation>
        <location evidence="1">Endomembrane system</location>
        <topology evidence="1">Multi-pass membrane protein</topology>
    </subcellularLocation>
    <subcellularLocation>
        <location evidence="2">Membrane</location>
        <topology evidence="2">Single-pass type IV membrane protein</topology>
    </subcellularLocation>
</comment>
<keyword evidence="8" id="KW-1133">Transmembrane helix</keyword>
<evidence type="ECO:0000256" key="9">
    <source>
        <dbReference type="ARBA" id="ARBA00023065"/>
    </source>
</evidence>
<dbReference type="Pfam" id="PF03030">
    <property type="entry name" value="H_PPase"/>
    <property type="match status" value="1"/>
</dbReference>
<evidence type="ECO:0000313" key="13">
    <source>
        <dbReference type="Proteomes" id="UP001408789"/>
    </source>
</evidence>
<dbReference type="EC" id="7.1.3.1" evidence="3"/>
<name>A0AAP0DQF4_9ASTR</name>
<sequence length="211" mass="23662">MNNEAPASWCVAEIISGNGHAYNVRHNGYQGVEKGSKKFIYLLARLDGSMPKEKNLGSLEESTRMLKKAESEYKGHVSLLTQTRNLLSKMKHQDVLDSMMNALRTFQKALTEHRNPDTLKKEYYDPDIADKEHEQGNECFKEQKYSNAIKHYTESLRRNLKATRAIVLCYGPISDNAGGINEMAGMSHIIRERTDALDAAGNTTAAIGKVL</sequence>
<keyword evidence="10" id="KW-0472">Membrane</keyword>
<feature type="domain" description="Sec20 C-terminal" evidence="11">
    <location>
        <begin position="53"/>
        <end position="99"/>
    </location>
</feature>
<dbReference type="GO" id="GO:0004427">
    <property type="term" value="F:inorganic diphosphate phosphatase activity"/>
    <property type="evidence" value="ECO:0007669"/>
    <property type="project" value="InterPro"/>
</dbReference>
<keyword evidence="13" id="KW-1185">Reference proteome</keyword>
<evidence type="ECO:0000256" key="1">
    <source>
        <dbReference type="ARBA" id="ARBA00004127"/>
    </source>
</evidence>